<feature type="compositionally biased region" description="Low complexity" evidence="6">
    <location>
        <begin position="750"/>
        <end position="762"/>
    </location>
</feature>
<evidence type="ECO:0000256" key="6">
    <source>
        <dbReference type="SAM" id="MobiDB-lite"/>
    </source>
</evidence>
<dbReference type="RefSeq" id="WP_260653137.1">
    <property type="nucleotide sequence ID" value="NZ_CP104275.1"/>
</dbReference>
<dbReference type="Pfam" id="PF24517">
    <property type="entry name" value="CBM96"/>
    <property type="match status" value="1"/>
</dbReference>
<keyword evidence="10" id="KW-1185">Reference proteome</keyword>
<dbReference type="InterPro" id="IPR055372">
    <property type="entry name" value="CBM96"/>
</dbReference>
<dbReference type="Gene3D" id="2.60.120.200">
    <property type="match status" value="1"/>
</dbReference>
<evidence type="ECO:0000256" key="1">
    <source>
        <dbReference type="ARBA" id="ARBA00004613"/>
    </source>
</evidence>
<evidence type="ECO:0000256" key="3">
    <source>
        <dbReference type="ARBA" id="ARBA00022729"/>
    </source>
</evidence>
<keyword evidence="5" id="KW-0119">Carbohydrate metabolism</keyword>
<dbReference type="InterPro" id="IPR013320">
    <property type="entry name" value="ConA-like_dom_sf"/>
</dbReference>
<dbReference type="InterPro" id="IPR003961">
    <property type="entry name" value="FN3_dom"/>
</dbReference>
<evidence type="ECO:0000259" key="8">
    <source>
        <dbReference type="PROSITE" id="PS50853"/>
    </source>
</evidence>
<dbReference type="EMBL" id="CP104275">
    <property type="protein sequence ID" value="UWX97977.1"/>
    <property type="molecule type" value="Genomic_DNA"/>
</dbReference>
<dbReference type="Pfam" id="PF13385">
    <property type="entry name" value="Laminin_G_3"/>
    <property type="match status" value="1"/>
</dbReference>
<keyword evidence="2" id="KW-0964">Secreted</keyword>
<proteinExistence type="predicted"/>
<evidence type="ECO:0000256" key="4">
    <source>
        <dbReference type="ARBA" id="ARBA00023295"/>
    </source>
</evidence>
<evidence type="ECO:0000256" key="5">
    <source>
        <dbReference type="ARBA" id="ARBA00023326"/>
    </source>
</evidence>
<dbReference type="InterPro" id="IPR036116">
    <property type="entry name" value="FN3_sf"/>
</dbReference>
<keyword evidence="4" id="KW-0326">Glycosidase</keyword>
<dbReference type="Gene3D" id="2.60.40.10">
    <property type="entry name" value="Immunoglobulins"/>
    <property type="match status" value="2"/>
</dbReference>
<dbReference type="SMART" id="SM00060">
    <property type="entry name" value="FN3"/>
    <property type="match status" value="2"/>
</dbReference>
<organism evidence="9 10">
    <name type="scientific">Arthrobacter zhaoxinii</name>
    <dbReference type="NCBI Taxonomy" id="2964616"/>
    <lineage>
        <taxon>Bacteria</taxon>
        <taxon>Bacillati</taxon>
        <taxon>Actinomycetota</taxon>
        <taxon>Actinomycetes</taxon>
        <taxon>Micrococcales</taxon>
        <taxon>Micrococcaceae</taxon>
        <taxon>Arthrobacter</taxon>
    </lineage>
</organism>
<keyword evidence="4" id="KW-0378">Hydrolase</keyword>
<evidence type="ECO:0000256" key="2">
    <source>
        <dbReference type="ARBA" id="ARBA00022525"/>
    </source>
</evidence>
<dbReference type="Proteomes" id="UP001059859">
    <property type="component" value="Chromosome"/>
</dbReference>
<feature type="domain" description="Fibronectin type-III" evidence="8">
    <location>
        <begin position="754"/>
        <end position="854"/>
    </location>
</feature>
<dbReference type="Pfam" id="PF17164">
    <property type="entry name" value="DUF5122"/>
    <property type="match status" value="1"/>
</dbReference>
<sequence length="1020" mass="104384">MFSVAAVAAATLIGVAAPATALSPGVAFSAAALPTWQTNGIAWAMAEANGVMYVGGTFTQVRPPGTAAGNSQSRAAVNFAAFDAYTGTPTSCALSFTGGTGATVRAMDVSPDGRRLYVGGNFTTVNGVAANRLAAINLPNCTVDTSFRPGTVNSTVRTVAATADAVYFGGDFTTVNGTARNRFAAVGTTGSLLPWAPAADGVGRALDVPAGRNVVLVSGDFSTVNGAESRAMAVVDKASGANVRTYPSASYIPATAVIKDVTSDGTSFYVAGEGLGSRSFDGRARLSLDNNYEQIWKDTCQGATQAVLPYKDVLYSGHHVHDCSSMDGFPDGTRKHLSAQDINDPYPFLGWSPDTNDGTGEALGPRALETTGTGSGDVLWVAGEFTTTNGTAQQSLTRFGPGPASAAPGTPANVSAVSFAAGQNQIRWTQSVDNDDSALTYSIYRNGSSTALGTVTGNSTWFNTPQLSFTDRTAVPGTAYSYRVRAGDGSSTSALSAQVSVTTATATQPYPASVLRDGASTYWRLDDSRATAPADTSTGNNRGIAYGGPLLAGTDGAVPGSTAGVFDGVDDQVSGQQRYAAPTTYTAEVWFKTDTVRGGKIFGFASGQPNRHGDRNSSGIVDRHLYMTTGGTLAYGVLNAANTPVSVSTAKAYNDNAWHHATAVQTASGFTLYVDGIAVATSPTAAAQTYTGSWRVGGDSLNNWPERPTSNYLAGSIDEFAAYPVALSTAQVTEHYTAGGGSPAEPEPAPDTTAPSGVSGASATVSSTTATLTWNAATDNVGVTGYRIHRSVTRGFTPSDSSLLTTSPGSALSYSDADLEPGTYYYRVVAIDAAGNAGAASDEASAAVAGAPPAEPVTLSLSPTADTYVNQSAPNAAYGTSASMASRGSQAYTSYLRFTPGTAVPAGMRLISASLRVYTTSDPLSNSVDRHSVQTVTGAWTEAGTTYNTRPALGSAVLGTVSPTATNTAYSVDLDPAAVSAALSESVDLAITGAGTDNAWFYTKEASSSRRPVLTLVFGP</sequence>
<dbReference type="SUPFAM" id="SSF49265">
    <property type="entry name" value="Fibronectin type III"/>
    <property type="match status" value="2"/>
</dbReference>
<protein>
    <submittedName>
        <fullName evidence="9">DNRLRE domain-containing protein</fullName>
    </submittedName>
</protein>
<dbReference type="SUPFAM" id="SSF49899">
    <property type="entry name" value="Concanavalin A-like lectins/glucanases"/>
    <property type="match status" value="1"/>
</dbReference>
<dbReference type="PROSITE" id="PS50853">
    <property type="entry name" value="FN3"/>
    <property type="match status" value="2"/>
</dbReference>
<gene>
    <name evidence="9" type="ORF">N2K95_04715</name>
</gene>
<feature type="chain" id="PRO_5046722184" evidence="7">
    <location>
        <begin position="22"/>
        <end position="1020"/>
    </location>
</feature>
<evidence type="ECO:0000256" key="7">
    <source>
        <dbReference type="SAM" id="SignalP"/>
    </source>
</evidence>
<feature type="domain" description="Fibronectin type-III" evidence="8">
    <location>
        <begin position="407"/>
        <end position="506"/>
    </location>
</feature>
<evidence type="ECO:0000313" key="10">
    <source>
        <dbReference type="Proteomes" id="UP001059859"/>
    </source>
</evidence>
<keyword evidence="3 7" id="KW-0732">Signal</keyword>
<dbReference type="NCBIfam" id="NF033679">
    <property type="entry name" value="DNRLRE_dom"/>
    <property type="match status" value="1"/>
</dbReference>
<feature type="region of interest" description="Disordered" evidence="6">
    <location>
        <begin position="736"/>
        <end position="762"/>
    </location>
</feature>
<reference evidence="9" key="1">
    <citation type="submission" date="2022-09" db="EMBL/GenBank/DDBJ databases">
        <title>Novel species in genus Arthrobacter.</title>
        <authorList>
            <person name="Liu Y."/>
        </authorList>
    </citation>
    <scope>NUCLEOTIDE SEQUENCE</scope>
    <source>
        <strain evidence="9">Zg-Y815</strain>
    </source>
</reference>
<keyword evidence="5" id="KW-0624">Polysaccharide degradation</keyword>
<dbReference type="CDD" id="cd00063">
    <property type="entry name" value="FN3"/>
    <property type="match status" value="2"/>
</dbReference>
<accession>A0ABY5YS92</accession>
<dbReference type="InterPro" id="IPR013783">
    <property type="entry name" value="Ig-like_fold"/>
</dbReference>
<comment type="subcellular location">
    <subcellularLocation>
        <location evidence="1">Secreted</location>
    </subcellularLocation>
</comment>
<dbReference type="InterPro" id="IPR013431">
    <property type="entry name" value="Delta_60_rpt"/>
</dbReference>
<evidence type="ECO:0000313" key="9">
    <source>
        <dbReference type="EMBL" id="UWX97977.1"/>
    </source>
</evidence>
<feature type="signal peptide" evidence="7">
    <location>
        <begin position="1"/>
        <end position="21"/>
    </location>
</feature>
<name>A0ABY5YS92_9MICC</name>